<name>A0ABW7YJW8_9ACTN</name>
<keyword evidence="5" id="KW-1185">Reference proteome</keyword>
<dbReference type="EMBL" id="JBITGY010000001">
    <property type="protein sequence ID" value="MFI6496193.1"/>
    <property type="molecule type" value="Genomic_DNA"/>
</dbReference>
<dbReference type="PANTHER" id="PTHR37042:SF4">
    <property type="entry name" value="OUTER MEMBRANE PROTEIN RV1973"/>
    <property type="match status" value="1"/>
</dbReference>
<sequence length="179" mass="18916">MTTAAAAGAALARWRLLPAALAVATVLLGGVAALAATQAHDLRNTTTTRNTAMTDQTLTSQVKSQITDAVNTVFSYDHADVGKTEQAARELLTGEAVQQYHGIFGLVREQAQANKLVLITTVTDSGVTLLEGNRARLLIFADQHSTTTEAGKASYAPAMFAVGAVLEGDRWKISNIDTF</sequence>
<evidence type="ECO:0000256" key="1">
    <source>
        <dbReference type="ARBA" id="ARBA00004370"/>
    </source>
</evidence>
<comment type="subcellular location">
    <subcellularLocation>
        <location evidence="1">Membrane</location>
    </subcellularLocation>
</comment>
<evidence type="ECO:0000313" key="4">
    <source>
        <dbReference type="EMBL" id="MFI6496193.1"/>
    </source>
</evidence>
<evidence type="ECO:0000256" key="3">
    <source>
        <dbReference type="SAM" id="SignalP"/>
    </source>
</evidence>
<evidence type="ECO:0000313" key="5">
    <source>
        <dbReference type="Proteomes" id="UP001612741"/>
    </source>
</evidence>
<evidence type="ECO:0000256" key="2">
    <source>
        <dbReference type="ARBA" id="ARBA00023136"/>
    </source>
</evidence>
<feature type="chain" id="PRO_5045459685" description="Mce-associated membrane protein" evidence="3">
    <location>
        <begin position="36"/>
        <end position="179"/>
    </location>
</feature>
<dbReference type="Proteomes" id="UP001612741">
    <property type="component" value="Unassembled WGS sequence"/>
</dbReference>
<gene>
    <name evidence="4" type="ORF">ACIBG2_02360</name>
</gene>
<evidence type="ECO:0008006" key="6">
    <source>
        <dbReference type="Google" id="ProtNLM"/>
    </source>
</evidence>
<reference evidence="4 5" key="1">
    <citation type="submission" date="2024-10" db="EMBL/GenBank/DDBJ databases">
        <title>The Natural Products Discovery Center: Release of the First 8490 Sequenced Strains for Exploring Actinobacteria Biosynthetic Diversity.</title>
        <authorList>
            <person name="Kalkreuter E."/>
            <person name="Kautsar S.A."/>
            <person name="Yang D."/>
            <person name="Bader C.D."/>
            <person name="Teijaro C.N."/>
            <person name="Fluegel L."/>
            <person name="Davis C.M."/>
            <person name="Simpson J.R."/>
            <person name="Lauterbach L."/>
            <person name="Steele A.D."/>
            <person name="Gui C."/>
            <person name="Meng S."/>
            <person name="Li G."/>
            <person name="Viehrig K."/>
            <person name="Ye F."/>
            <person name="Su P."/>
            <person name="Kiefer A.F."/>
            <person name="Nichols A."/>
            <person name="Cepeda A.J."/>
            <person name="Yan W."/>
            <person name="Fan B."/>
            <person name="Jiang Y."/>
            <person name="Adhikari A."/>
            <person name="Zheng C.-J."/>
            <person name="Schuster L."/>
            <person name="Cowan T.M."/>
            <person name="Smanski M.J."/>
            <person name="Chevrette M.G."/>
            <person name="De Carvalho L.P.S."/>
            <person name="Shen B."/>
        </authorList>
    </citation>
    <scope>NUCLEOTIDE SEQUENCE [LARGE SCALE GENOMIC DNA]</scope>
    <source>
        <strain evidence="4 5">NPDC050545</strain>
    </source>
</reference>
<proteinExistence type="predicted"/>
<keyword evidence="3" id="KW-0732">Signal</keyword>
<protein>
    <recommendedName>
        <fullName evidence="6">Mce-associated membrane protein</fullName>
    </recommendedName>
</protein>
<organism evidence="4 5">
    <name type="scientific">Nonomuraea typhae</name>
    <dbReference type="NCBI Taxonomy" id="2603600"/>
    <lineage>
        <taxon>Bacteria</taxon>
        <taxon>Bacillati</taxon>
        <taxon>Actinomycetota</taxon>
        <taxon>Actinomycetes</taxon>
        <taxon>Streptosporangiales</taxon>
        <taxon>Streptosporangiaceae</taxon>
        <taxon>Nonomuraea</taxon>
    </lineage>
</organism>
<comment type="caution">
    <text evidence="4">The sequence shown here is derived from an EMBL/GenBank/DDBJ whole genome shotgun (WGS) entry which is preliminary data.</text>
</comment>
<accession>A0ABW7YJW8</accession>
<dbReference type="RefSeq" id="WP_397078164.1">
    <property type="nucleotide sequence ID" value="NZ_JBITGY010000001.1"/>
</dbReference>
<dbReference type="PANTHER" id="PTHR37042">
    <property type="entry name" value="OUTER MEMBRANE PROTEIN RV1973"/>
    <property type="match status" value="1"/>
</dbReference>
<feature type="signal peptide" evidence="3">
    <location>
        <begin position="1"/>
        <end position="35"/>
    </location>
</feature>
<keyword evidence="2" id="KW-0472">Membrane</keyword>